<accession>B9TGJ7</accession>
<gene>
    <name evidence="1" type="ORF">RCOM_1808570</name>
</gene>
<protein>
    <submittedName>
        <fullName evidence="1">Uncharacterized protein</fullName>
    </submittedName>
</protein>
<organism evidence="1 2">
    <name type="scientific">Ricinus communis</name>
    <name type="common">Castor bean</name>
    <dbReference type="NCBI Taxonomy" id="3988"/>
    <lineage>
        <taxon>Eukaryota</taxon>
        <taxon>Viridiplantae</taxon>
        <taxon>Streptophyta</taxon>
        <taxon>Embryophyta</taxon>
        <taxon>Tracheophyta</taxon>
        <taxon>Spermatophyta</taxon>
        <taxon>Magnoliopsida</taxon>
        <taxon>eudicotyledons</taxon>
        <taxon>Gunneridae</taxon>
        <taxon>Pentapetalae</taxon>
        <taxon>rosids</taxon>
        <taxon>fabids</taxon>
        <taxon>Malpighiales</taxon>
        <taxon>Euphorbiaceae</taxon>
        <taxon>Acalyphoideae</taxon>
        <taxon>Acalypheae</taxon>
        <taxon>Ricinus</taxon>
    </lineage>
</organism>
<proteinExistence type="predicted"/>
<sequence length="181" mass="20494">MAVPLEHRSIAPHRMGIRIGFILRLLHGCRREARCDDLIDLSNYPAIDFLPPISPEQVSFFYEQPIEAVHAVQIAFHDDLVRAPETMQERRTCSVTVLGCIAPIQWRRASTHARVARAAKKAPGFVDFNFHFLGKAAHRRCICRCSPEFDLEASSKDVVVTDHVGRDRQIVCVRHMGLVAE</sequence>
<dbReference type="AlphaFoldDB" id="B9TGJ7"/>
<keyword evidence="2" id="KW-1185">Reference proteome</keyword>
<dbReference type="EMBL" id="EQ980681">
    <property type="protein sequence ID" value="EEF25018.1"/>
    <property type="molecule type" value="Genomic_DNA"/>
</dbReference>
<evidence type="ECO:0000313" key="2">
    <source>
        <dbReference type="Proteomes" id="UP000008311"/>
    </source>
</evidence>
<name>B9TGJ7_RICCO</name>
<reference evidence="2" key="1">
    <citation type="journal article" date="2010" name="Nat. Biotechnol.">
        <title>Draft genome sequence of the oilseed species Ricinus communis.</title>
        <authorList>
            <person name="Chan A.P."/>
            <person name="Crabtree J."/>
            <person name="Zhao Q."/>
            <person name="Lorenzi H."/>
            <person name="Orvis J."/>
            <person name="Puiu D."/>
            <person name="Melake-Berhan A."/>
            <person name="Jones K.M."/>
            <person name="Redman J."/>
            <person name="Chen G."/>
            <person name="Cahoon E.B."/>
            <person name="Gedil M."/>
            <person name="Stanke M."/>
            <person name="Haas B.J."/>
            <person name="Wortman J.R."/>
            <person name="Fraser-Liggett C.M."/>
            <person name="Ravel J."/>
            <person name="Rabinowicz P.D."/>
        </authorList>
    </citation>
    <scope>NUCLEOTIDE SEQUENCE [LARGE SCALE GENOMIC DNA]</scope>
    <source>
        <strain evidence="2">cv. Hale</strain>
    </source>
</reference>
<evidence type="ECO:0000313" key="1">
    <source>
        <dbReference type="EMBL" id="EEF25018.1"/>
    </source>
</evidence>
<dbReference type="InParanoid" id="B9TGJ7"/>
<dbReference type="Proteomes" id="UP000008311">
    <property type="component" value="Unassembled WGS sequence"/>
</dbReference>